<dbReference type="GO" id="GO:0046872">
    <property type="term" value="F:metal ion binding"/>
    <property type="evidence" value="ECO:0007669"/>
    <property type="project" value="UniProtKB-KW"/>
</dbReference>
<feature type="chain" id="PRO_5021893034" evidence="7">
    <location>
        <begin position="20"/>
        <end position="123"/>
    </location>
</feature>
<dbReference type="GO" id="GO:0051537">
    <property type="term" value="F:2 iron, 2 sulfur cluster binding"/>
    <property type="evidence" value="ECO:0007669"/>
    <property type="project" value="UniProtKB-KW"/>
</dbReference>
<dbReference type="Gene3D" id="2.102.10.10">
    <property type="entry name" value="Rieske [2Fe-2S] iron-sulphur domain"/>
    <property type="match status" value="1"/>
</dbReference>
<dbReference type="PROSITE" id="PS51296">
    <property type="entry name" value="RIESKE"/>
    <property type="match status" value="1"/>
</dbReference>
<dbReference type="SUPFAM" id="SSF50022">
    <property type="entry name" value="ISP domain"/>
    <property type="match status" value="1"/>
</dbReference>
<organism evidence="9 10">
    <name type="scientific">Barrientosiimonas humi</name>
    <dbReference type="NCBI Taxonomy" id="999931"/>
    <lineage>
        <taxon>Bacteria</taxon>
        <taxon>Bacillati</taxon>
        <taxon>Actinomycetota</taxon>
        <taxon>Actinomycetes</taxon>
        <taxon>Micrococcales</taxon>
        <taxon>Dermacoccaceae</taxon>
        <taxon>Barrientosiimonas</taxon>
    </lineage>
</organism>
<proteinExistence type="predicted"/>
<dbReference type="OrthoDB" id="3213360at2"/>
<dbReference type="RefSeq" id="WP_142006526.1">
    <property type="nucleotide sequence ID" value="NZ_CAJTBP010000001.1"/>
</dbReference>
<gene>
    <name evidence="9" type="ORF">FB554_2498</name>
</gene>
<dbReference type="Pfam" id="PF13806">
    <property type="entry name" value="Rieske_2"/>
    <property type="match status" value="1"/>
</dbReference>
<keyword evidence="1" id="KW-0001">2Fe-2S</keyword>
<reference evidence="9 10" key="1">
    <citation type="submission" date="2019-06" db="EMBL/GenBank/DDBJ databases">
        <title>Sequencing the genomes of 1000 actinobacteria strains.</title>
        <authorList>
            <person name="Klenk H.-P."/>
        </authorList>
    </citation>
    <scope>NUCLEOTIDE SEQUENCE [LARGE SCALE GENOMIC DNA]</scope>
    <source>
        <strain evidence="9 10">DSM 24617</strain>
    </source>
</reference>
<sequence length="123" mass="12826">MSFSRVCALTQLTPGRAVAALVHGAQVAVVRVAADEVYAVGHHDPFSGANVMARGIVGSTTVDGEPVPTITSPMFKQAFDLRTGVCLSDPTVSLGSWPVRVVDGQVEIGPAHEVPRTTDEEAS</sequence>
<dbReference type="GO" id="GO:0016705">
    <property type="term" value="F:oxidoreductase activity, acting on paired donors, with incorporation or reduction of molecular oxygen"/>
    <property type="evidence" value="ECO:0007669"/>
    <property type="project" value="UniProtKB-ARBA"/>
</dbReference>
<keyword evidence="2" id="KW-0479">Metal-binding</keyword>
<keyword evidence="3" id="KW-0560">Oxidoreductase</keyword>
<dbReference type="EMBL" id="VFOK01000001">
    <property type="protein sequence ID" value="TQL34330.1"/>
    <property type="molecule type" value="Genomic_DNA"/>
</dbReference>
<keyword evidence="4" id="KW-0408">Iron</keyword>
<evidence type="ECO:0000256" key="3">
    <source>
        <dbReference type="ARBA" id="ARBA00023002"/>
    </source>
</evidence>
<dbReference type="InterPro" id="IPR012748">
    <property type="entry name" value="Rieske-like_NirD"/>
</dbReference>
<evidence type="ECO:0000256" key="6">
    <source>
        <dbReference type="ARBA" id="ARBA00023063"/>
    </source>
</evidence>
<dbReference type="PANTHER" id="PTHR40562:SF1">
    <property type="entry name" value="NITRITE REDUCTASE (NADH) SMALL SUBUNIT"/>
    <property type="match status" value="1"/>
</dbReference>
<keyword evidence="5" id="KW-0411">Iron-sulfur</keyword>
<feature type="signal peptide" evidence="7">
    <location>
        <begin position="1"/>
        <end position="19"/>
    </location>
</feature>
<name>A0A542XES7_9MICO</name>
<keyword evidence="6" id="KW-0534">Nitrate assimilation</keyword>
<keyword evidence="10" id="KW-1185">Reference proteome</keyword>
<evidence type="ECO:0000256" key="5">
    <source>
        <dbReference type="ARBA" id="ARBA00023014"/>
    </source>
</evidence>
<dbReference type="PROSITE" id="PS51300">
    <property type="entry name" value="NIRD"/>
    <property type="match status" value="1"/>
</dbReference>
<dbReference type="GO" id="GO:0042128">
    <property type="term" value="P:nitrate assimilation"/>
    <property type="evidence" value="ECO:0007669"/>
    <property type="project" value="UniProtKB-KW"/>
</dbReference>
<evidence type="ECO:0000313" key="10">
    <source>
        <dbReference type="Proteomes" id="UP000318336"/>
    </source>
</evidence>
<dbReference type="GO" id="GO:0004497">
    <property type="term" value="F:monooxygenase activity"/>
    <property type="evidence" value="ECO:0007669"/>
    <property type="project" value="UniProtKB-ARBA"/>
</dbReference>
<dbReference type="AlphaFoldDB" id="A0A542XES7"/>
<dbReference type="InterPro" id="IPR017881">
    <property type="entry name" value="NirD"/>
</dbReference>
<dbReference type="GO" id="GO:0008942">
    <property type="term" value="F:nitrite reductase [NAD(P)H] activity"/>
    <property type="evidence" value="ECO:0007669"/>
    <property type="project" value="InterPro"/>
</dbReference>
<evidence type="ECO:0000256" key="1">
    <source>
        <dbReference type="ARBA" id="ARBA00022714"/>
    </source>
</evidence>
<evidence type="ECO:0000313" key="9">
    <source>
        <dbReference type="EMBL" id="TQL34330.1"/>
    </source>
</evidence>
<feature type="domain" description="Rieske" evidence="8">
    <location>
        <begin position="4"/>
        <end position="108"/>
    </location>
</feature>
<accession>A0A542XES7</accession>
<evidence type="ECO:0000259" key="8">
    <source>
        <dbReference type="PROSITE" id="PS51296"/>
    </source>
</evidence>
<evidence type="ECO:0000256" key="7">
    <source>
        <dbReference type="SAM" id="SignalP"/>
    </source>
</evidence>
<dbReference type="NCBIfam" id="TIGR02378">
    <property type="entry name" value="nirD_assim_sml"/>
    <property type="match status" value="1"/>
</dbReference>
<dbReference type="PANTHER" id="PTHR40562">
    <property type="match status" value="1"/>
</dbReference>
<dbReference type="InterPro" id="IPR017941">
    <property type="entry name" value="Rieske_2Fe-2S"/>
</dbReference>
<evidence type="ECO:0000256" key="4">
    <source>
        <dbReference type="ARBA" id="ARBA00023004"/>
    </source>
</evidence>
<evidence type="ECO:0000256" key="2">
    <source>
        <dbReference type="ARBA" id="ARBA00022723"/>
    </source>
</evidence>
<dbReference type="Proteomes" id="UP000318336">
    <property type="component" value="Unassembled WGS sequence"/>
</dbReference>
<keyword evidence="7" id="KW-0732">Signal</keyword>
<dbReference type="InterPro" id="IPR036922">
    <property type="entry name" value="Rieske_2Fe-2S_sf"/>
</dbReference>
<protein>
    <submittedName>
        <fullName evidence="9">Nitrite reductase (NADH) small subunit</fullName>
    </submittedName>
</protein>
<comment type="caution">
    <text evidence="9">The sequence shown here is derived from an EMBL/GenBank/DDBJ whole genome shotgun (WGS) entry which is preliminary data.</text>
</comment>